<comment type="caution">
    <text evidence="1">The sequence shown here is derived from an EMBL/GenBank/DDBJ whole genome shotgun (WGS) entry which is preliminary data.</text>
</comment>
<keyword evidence="2" id="KW-1185">Reference proteome</keyword>
<dbReference type="OrthoDB" id="869432at2"/>
<proteinExistence type="predicted"/>
<evidence type="ECO:0008006" key="3">
    <source>
        <dbReference type="Google" id="ProtNLM"/>
    </source>
</evidence>
<evidence type="ECO:0000313" key="1">
    <source>
        <dbReference type="EMBL" id="TBN06538.1"/>
    </source>
</evidence>
<evidence type="ECO:0000313" key="2">
    <source>
        <dbReference type="Proteomes" id="UP000291142"/>
    </source>
</evidence>
<gene>
    <name evidence="1" type="ORF">EYD45_01245</name>
</gene>
<dbReference type="RefSeq" id="WP_130962525.1">
    <property type="nucleotide sequence ID" value="NZ_SIRT01000001.1"/>
</dbReference>
<dbReference type="AlphaFoldDB" id="A0A4Q9FHJ4"/>
<protein>
    <recommendedName>
        <fullName evidence="3">SGNH/GDSL hydrolase family protein</fullName>
    </recommendedName>
</protein>
<name>A0A4Q9FHJ4_9FLAO</name>
<organism evidence="1 2">
    <name type="scientific">Hyunsoonleella flava</name>
    <dbReference type="NCBI Taxonomy" id="2527939"/>
    <lineage>
        <taxon>Bacteria</taxon>
        <taxon>Pseudomonadati</taxon>
        <taxon>Bacteroidota</taxon>
        <taxon>Flavobacteriia</taxon>
        <taxon>Flavobacteriales</taxon>
        <taxon>Flavobacteriaceae</taxon>
    </lineage>
</organism>
<sequence>MKKSLKTSIVLIVLFFATDLVVFNCLKRIDEKVLTGQGVGKVNHFLSLKDSVNLLVFGSSRALHHVNPKVLDDNSYNMGADGKRLGYSAALISSLNKNEQIILVHIDPKSIYNSEYKGEDILGLLNVTKRNNDIDDFIFENFPKEIYLSKIFKCYVYNGKVLSLIKNFLTPKYNYEGYIGYDPIIPSRGQKQIFKNLIDKTDFSAFKYDGISKLPNPLIDKFINEIKEKCDKNNSKLVFFTSPSLIKNEKNLLLKTKEYFKYNEIQYFDFSSFIDISDINNWKDFTHLSGKGADLFSKELSSRLKQN</sequence>
<reference evidence="1 2" key="1">
    <citation type="submission" date="2019-02" db="EMBL/GenBank/DDBJ databases">
        <title>Hyunsoonleella sp., isolated from marine sediment.</title>
        <authorList>
            <person name="Liu B.-T."/>
        </authorList>
    </citation>
    <scope>NUCLEOTIDE SEQUENCE [LARGE SCALE GENOMIC DNA]</scope>
    <source>
        <strain evidence="1 2">T58</strain>
    </source>
</reference>
<dbReference type="EMBL" id="SIRT01000001">
    <property type="protein sequence ID" value="TBN06538.1"/>
    <property type="molecule type" value="Genomic_DNA"/>
</dbReference>
<dbReference type="Proteomes" id="UP000291142">
    <property type="component" value="Unassembled WGS sequence"/>
</dbReference>
<accession>A0A4Q9FHJ4</accession>